<feature type="transmembrane region" description="Helical" evidence="1">
    <location>
        <begin position="118"/>
        <end position="133"/>
    </location>
</feature>
<feature type="transmembrane region" description="Helical" evidence="1">
    <location>
        <begin position="140"/>
        <end position="157"/>
    </location>
</feature>
<dbReference type="InterPro" id="IPR014617">
    <property type="entry name" value="YphA_Bacsu"/>
</dbReference>
<keyword evidence="1" id="KW-0472">Membrane</keyword>
<accession>A0A419SN36</accession>
<dbReference type="OrthoDB" id="2475620at2"/>
<evidence type="ECO:0000313" key="3">
    <source>
        <dbReference type="Proteomes" id="UP000284219"/>
    </source>
</evidence>
<name>A0A419SN36_9BACL</name>
<feature type="transmembrane region" description="Helical" evidence="1">
    <location>
        <begin position="35"/>
        <end position="53"/>
    </location>
</feature>
<proteinExistence type="predicted"/>
<dbReference type="Proteomes" id="UP000284219">
    <property type="component" value="Unassembled WGS sequence"/>
</dbReference>
<gene>
    <name evidence="2" type="ORF">BEP19_01725</name>
</gene>
<feature type="transmembrane region" description="Helical" evidence="1">
    <location>
        <begin position="59"/>
        <end position="76"/>
    </location>
</feature>
<dbReference type="Pfam" id="PF24124">
    <property type="entry name" value="YphA"/>
    <property type="match status" value="1"/>
</dbReference>
<sequence length="216" mass="24980">MNDGYLALIAMWCLLIVIWSGWLDRFFRRHRFFPNSAMLLFTGLSLFSSWWILPFFAGHVRVIPFFLPIIVAAYLWIKEASAKHRVQLATASILIGVSIFLMQLLFRLDPILMFTNEKWLVAGFTILLLFVTAQRLSHQWILLALGLALSDLCLQLFNWQKTGSMLLGSAFFQDVWWISACGLAVTRYLLGFGKWPTVFRRKRAKSTSIARIEEIK</sequence>
<feature type="transmembrane region" description="Helical" evidence="1">
    <location>
        <begin position="177"/>
        <end position="195"/>
    </location>
</feature>
<protein>
    <submittedName>
        <fullName evidence="2">Uncharacterized protein</fullName>
    </submittedName>
</protein>
<keyword evidence="1" id="KW-0812">Transmembrane</keyword>
<reference evidence="2 3" key="1">
    <citation type="submission" date="2016-08" db="EMBL/GenBank/DDBJ databases">
        <title>Novel Firmicute Genomes.</title>
        <authorList>
            <person name="Poppleton D.I."/>
            <person name="Gribaldo S."/>
        </authorList>
    </citation>
    <scope>NUCLEOTIDE SEQUENCE [LARGE SCALE GENOMIC DNA]</scope>
    <source>
        <strain evidence="2 3">RAOx-1</strain>
    </source>
</reference>
<comment type="caution">
    <text evidence="2">The sequence shown here is derived from an EMBL/GenBank/DDBJ whole genome shotgun (WGS) entry which is preliminary data.</text>
</comment>
<dbReference type="RefSeq" id="WP_120188358.1">
    <property type="nucleotide sequence ID" value="NZ_MCHY01000006.1"/>
</dbReference>
<keyword evidence="1" id="KW-1133">Transmembrane helix</keyword>
<keyword evidence="3" id="KW-1185">Reference proteome</keyword>
<dbReference type="EMBL" id="MCHY01000006">
    <property type="protein sequence ID" value="RKD25687.1"/>
    <property type="molecule type" value="Genomic_DNA"/>
</dbReference>
<feature type="transmembrane region" description="Helical" evidence="1">
    <location>
        <begin position="88"/>
        <end position="106"/>
    </location>
</feature>
<feature type="transmembrane region" description="Helical" evidence="1">
    <location>
        <begin position="6"/>
        <end position="23"/>
    </location>
</feature>
<organism evidence="2 3">
    <name type="scientific">Ammoniphilus oxalaticus</name>
    <dbReference type="NCBI Taxonomy" id="66863"/>
    <lineage>
        <taxon>Bacteria</taxon>
        <taxon>Bacillati</taxon>
        <taxon>Bacillota</taxon>
        <taxon>Bacilli</taxon>
        <taxon>Bacillales</taxon>
        <taxon>Paenibacillaceae</taxon>
        <taxon>Aneurinibacillus group</taxon>
        <taxon>Ammoniphilus</taxon>
    </lineage>
</organism>
<evidence type="ECO:0000313" key="2">
    <source>
        <dbReference type="EMBL" id="RKD25687.1"/>
    </source>
</evidence>
<evidence type="ECO:0000256" key="1">
    <source>
        <dbReference type="SAM" id="Phobius"/>
    </source>
</evidence>
<dbReference type="AlphaFoldDB" id="A0A419SN36"/>